<name>A0AAE0EAU0_9ROSI</name>
<protein>
    <submittedName>
        <fullName evidence="1">Uncharacterized protein</fullName>
    </submittedName>
</protein>
<dbReference type="Proteomes" id="UP001281410">
    <property type="component" value="Unassembled WGS sequence"/>
</dbReference>
<accession>A0AAE0EAU0</accession>
<sequence length="114" mass="12746">MWSSSSLASHLLLRCRLSAGLLLLGRRRSGLLQLVFSRSSSDLLLLLLLLPISSSSSLDYFPSSISASKLYYVLFLPFYLVGCRVLYWLGSSSGLCFVLYCFDLCSIENNITYL</sequence>
<dbReference type="EMBL" id="JANJYJ010000003">
    <property type="protein sequence ID" value="KAK3221289.1"/>
    <property type="molecule type" value="Genomic_DNA"/>
</dbReference>
<proteinExistence type="predicted"/>
<keyword evidence="2" id="KW-1185">Reference proteome</keyword>
<evidence type="ECO:0000313" key="1">
    <source>
        <dbReference type="EMBL" id="KAK3221289.1"/>
    </source>
</evidence>
<gene>
    <name evidence="1" type="ORF">Dsin_008314</name>
</gene>
<evidence type="ECO:0000313" key="2">
    <source>
        <dbReference type="Proteomes" id="UP001281410"/>
    </source>
</evidence>
<dbReference type="AlphaFoldDB" id="A0AAE0EAU0"/>
<comment type="caution">
    <text evidence="1">The sequence shown here is derived from an EMBL/GenBank/DDBJ whole genome shotgun (WGS) entry which is preliminary data.</text>
</comment>
<organism evidence="1 2">
    <name type="scientific">Dipteronia sinensis</name>
    <dbReference type="NCBI Taxonomy" id="43782"/>
    <lineage>
        <taxon>Eukaryota</taxon>
        <taxon>Viridiplantae</taxon>
        <taxon>Streptophyta</taxon>
        <taxon>Embryophyta</taxon>
        <taxon>Tracheophyta</taxon>
        <taxon>Spermatophyta</taxon>
        <taxon>Magnoliopsida</taxon>
        <taxon>eudicotyledons</taxon>
        <taxon>Gunneridae</taxon>
        <taxon>Pentapetalae</taxon>
        <taxon>rosids</taxon>
        <taxon>malvids</taxon>
        <taxon>Sapindales</taxon>
        <taxon>Sapindaceae</taxon>
        <taxon>Hippocastanoideae</taxon>
        <taxon>Acereae</taxon>
        <taxon>Dipteronia</taxon>
    </lineage>
</organism>
<reference evidence="1" key="1">
    <citation type="journal article" date="2023" name="Plant J.">
        <title>Genome sequences and population genomics provide insights into the demographic history, inbreeding, and mutation load of two 'living fossil' tree species of Dipteronia.</title>
        <authorList>
            <person name="Feng Y."/>
            <person name="Comes H.P."/>
            <person name="Chen J."/>
            <person name="Zhu S."/>
            <person name="Lu R."/>
            <person name="Zhang X."/>
            <person name="Li P."/>
            <person name="Qiu J."/>
            <person name="Olsen K.M."/>
            <person name="Qiu Y."/>
        </authorList>
    </citation>
    <scope>NUCLEOTIDE SEQUENCE</scope>
    <source>
        <strain evidence="1">NBL</strain>
    </source>
</reference>